<feature type="region of interest" description="Disordered" evidence="1">
    <location>
        <begin position="63"/>
        <end position="84"/>
    </location>
</feature>
<feature type="compositionally biased region" description="Basic residues" evidence="1">
    <location>
        <begin position="322"/>
        <end position="339"/>
    </location>
</feature>
<feature type="compositionally biased region" description="Polar residues" evidence="1">
    <location>
        <begin position="303"/>
        <end position="314"/>
    </location>
</feature>
<keyword evidence="3" id="KW-1185">Reference proteome</keyword>
<dbReference type="AlphaFoldDB" id="A0A914BM79"/>
<proteinExistence type="predicted"/>
<feature type="region of interest" description="Disordered" evidence="1">
    <location>
        <begin position="501"/>
        <end position="530"/>
    </location>
</feature>
<feature type="compositionally biased region" description="Basic residues" evidence="1">
    <location>
        <begin position="361"/>
        <end position="384"/>
    </location>
</feature>
<protein>
    <submittedName>
        <fullName evidence="2">Uncharacterized protein</fullName>
    </submittedName>
</protein>
<name>A0A914BM79_PATMI</name>
<dbReference type="OrthoDB" id="5988177at2759"/>
<organism evidence="2 3">
    <name type="scientific">Patiria miniata</name>
    <name type="common">Bat star</name>
    <name type="synonym">Asterina miniata</name>
    <dbReference type="NCBI Taxonomy" id="46514"/>
    <lineage>
        <taxon>Eukaryota</taxon>
        <taxon>Metazoa</taxon>
        <taxon>Echinodermata</taxon>
        <taxon>Eleutherozoa</taxon>
        <taxon>Asterozoa</taxon>
        <taxon>Asteroidea</taxon>
        <taxon>Valvatacea</taxon>
        <taxon>Valvatida</taxon>
        <taxon>Asterinidae</taxon>
        <taxon>Patiria</taxon>
    </lineage>
</organism>
<feature type="compositionally biased region" description="Polar residues" evidence="1">
    <location>
        <begin position="176"/>
        <end position="205"/>
    </location>
</feature>
<evidence type="ECO:0000256" key="1">
    <source>
        <dbReference type="SAM" id="MobiDB-lite"/>
    </source>
</evidence>
<feature type="compositionally biased region" description="Low complexity" evidence="1">
    <location>
        <begin position="208"/>
        <end position="226"/>
    </location>
</feature>
<sequence>MLNARQHQKQSGTVLNCMSAGRGQYPVLHDSGNGKTSSESGFTGMARRRAAAELHGRPCATAQLQPQAPLTKSNPPGPALKPSAFVNGFQKRLVVYSNSKTGCHTGVASEESETDISSLEIDSNLSDSSIPSNPASPKPSFPVPRNDDNLLHGSLAHSVNNSISKFELSDRRDQNITDNNNSSKQPNFSLKSTSQNGDIMTSSLKHGTPSPSSRQQRRSPITTTTQKFPDTQPLVLKIRRRTWAPGETASPRDAKRARPDLGRASLKSLSESLDCGQQAVKGEWQSVMETREPKSEKDEAEVTEQTRITSSFLGETNLDRPKIKHCRHHRHRKSTKSKAIHRDCVQHRNGSHLKTMENSHPRSHRACKTHRRKLKKNASKKNQHHSSNQTGKMLRLPSDPQKAVRVLEKALESINAQIKQLKKETELDEKRTNKPKSRRDRKKTVTKKKRKKKKRLKGDTNKRHSKGFSAPVLNPSEFKLNDFFSVVPSLVVRDNDLHPAYRASVDPGEPPSASHPIWRWRLGQPPLPRT</sequence>
<feature type="compositionally biased region" description="Basic residues" evidence="1">
    <location>
        <begin position="433"/>
        <end position="456"/>
    </location>
</feature>
<feature type="region of interest" description="Disordered" evidence="1">
    <location>
        <begin position="123"/>
        <end position="153"/>
    </location>
</feature>
<dbReference type="GeneID" id="119745237"/>
<feature type="region of interest" description="Disordered" evidence="1">
    <location>
        <begin position="353"/>
        <end position="400"/>
    </location>
</feature>
<accession>A0A914BM79</accession>
<reference evidence="2" key="1">
    <citation type="submission" date="2022-11" db="UniProtKB">
        <authorList>
            <consortium name="EnsemblMetazoa"/>
        </authorList>
    </citation>
    <scope>IDENTIFICATION</scope>
</reference>
<evidence type="ECO:0000313" key="2">
    <source>
        <dbReference type="EnsemblMetazoa" id="XP_038077388.1"/>
    </source>
</evidence>
<feature type="region of interest" description="Disordered" evidence="1">
    <location>
        <begin position="284"/>
        <end position="339"/>
    </location>
</feature>
<feature type="compositionally biased region" description="Polar residues" evidence="1">
    <location>
        <begin position="123"/>
        <end position="133"/>
    </location>
</feature>
<feature type="region of interest" description="Disordered" evidence="1">
    <location>
        <begin position="166"/>
        <end position="259"/>
    </location>
</feature>
<evidence type="ECO:0000313" key="3">
    <source>
        <dbReference type="Proteomes" id="UP000887568"/>
    </source>
</evidence>
<feature type="compositionally biased region" description="Polar residues" evidence="1">
    <location>
        <begin position="63"/>
        <end position="74"/>
    </location>
</feature>
<dbReference type="EnsemblMetazoa" id="XM_038221460.1">
    <property type="protein sequence ID" value="XP_038077388.1"/>
    <property type="gene ID" value="LOC119745237"/>
</dbReference>
<feature type="region of interest" description="Disordered" evidence="1">
    <location>
        <begin position="421"/>
        <end position="470"/>
    </location>
</feature>
<dbReference type="Proteomes" id="UP000887568">
    <property type="component" value="Unplaced"/>
</dbReference>
<feature type="compositionally biased region" description="Basic and acidic residues" evidence="1">
    <location>
        <begin position="421"/>
        <end position="432"/>
    </location>
</feature>
<feature type="compositionally biased region" description="Basic and acidic residues" evidence="1">
    <location>
        <begin position="250"/>
        <end position="259"/>
    </location>
</feature>
<dbReference type="RefSeq" id="XP_038077388.1">
    <property type="nucleotide sequence ID" value="XM_038221460.1"/>
</dbReference>